<feature type="compositionally biased region" description="Low complexity" evidence="1">
    <location>
        <begin position="205"/>
        <end position="219"/>
    </location>
</feature>
<keyword evidence="2" id="KW-1133">Transmembrane helix</keyword>
<feature type="compositionally biased region" description="Acidic residues" evidence="1">
    <location>
        <begin position="24"/>
        <end position="34"/>
    </location>
</feature>
<evidence type="ECO:0000313" key="3">
    <source>
        <dbReference type="EMBL" id="MBT1138774.1"/>
    </source>
</evidence>
<feature type="region of interest" description="Disordered" evidence="1">
    <location>
        <begin position="1"/>
        <end position="412"/>
    </location>
</feature>
<feature type="compositionally biased region" description="Low complexity" evidence="1">
    <location>
        <begin position="119"/>
        <end position="163"/>
    </location>
</feature>
<feature type="transmembrane region" description="Helical" evidence="2">
    <location>
        <begin position="421"/>
        <end position="440"/>
    </location>
</feature>
<keyword evidence="2" id="KW-0472">Membrane</keyword>
<evidence type="ECO:0000256" key="2">
    <source>
        <dbReference type="SAM" id="Phobius"/>
    </source>
</evidence>
<dbReference type="Proteomes" id="UP000694640">
    <property type="component" value="Unassembled WGS sequence"/>
</dbReference>
<accession>A0ABS5UJM3</accession>
<name>A0ABS5UJM3_9LACO</name>
<keyword evidence="2" id="KW-0812">Transmembrane</keyword>
<evidence type="ECO:0000313" key="4">
    <source>
        <dbReference type="Proteomes" id="UP000694640"/>
    </source>
</evidence>
<proteinExistence type="predicted"/>
<evidence type="ECO:0008006" key="5">
    <source>
        <dbReference type="Google" id="ProtNLM"/>
    </source>
</evidence>
<feature type="compositionally biased region" description="Low complexity" evidence="1">
    <location>
        <begin position="635"/>
        <end position="732"/>
    </location>
</feature>
<keyword evidence="4" id="KW-1185">Reference proteome</keyword>
<feature type="compositionally biased region" description="Polar residues" evidence="1">
    <location>
        <begin position="362"/>
        <end position="374"/>
    </location>
</feature>
<comment type="caution">
    <text evidence="3">The sequence shown here is derived from an EMBL/GenBank/DDBJ whole genome shotgun (WGS) entry which is preliminary data.</text>
</comment>
<organism evidence="3 4">
    <name type="scientific">Lactiplantibacillus argentoratensis</name>
    <dbReference type="NCBI Taxonomy" id="271881"/>
    <lineage>
        <taxon>Bacteria</taxon>
        <taxon>Bacillati</taxon>
        <taxon>Bacillota</taxon>
        <taxon>Bacilli</taxon>
        <taxon>Lactobacillales</taxon>
        <taxon>Lactobacillaceae</taxon>
        <taxon>Lactiplantibacillus</taxon>
    </lineage>
</organism>
<feature type="compositionally biased region" description="Basic and acidic residues" evidence="1">
    <location>
        <begin position="42"/>
        <end position="56"/>
    </location>
</feature>
<sequence length="732" mass="77260">MVLSRKNKKEGLGRRLWNSITEPIPDDDSTEQDNEQIPLAYDLKDSAASKADEAEAKSTVNIPRSTANSGAEKQPVDAVIEPEKVAKKAHQSEAGSQAVKQSATPVKHGATSAVKPKESAGSQSSSKAASAHTTKKSAATQPTSAASQAVSKTASAASSQAVSDQRSRHAASTTASAAQSAPARAAKKASQATSTAVSDQKRAAKTAASTKANQSAATSEVPMTRMARRASQEAASQAKSHGQQSSTSTSSAAAAASAVAQSSAPKSAAPKSAAPKSAAPKSAAPKSAASSATNAKSTATTAKDSQATAAKQPKVERRIPADHIPPVARKQQPRIAVKGTEQADDDTQPELPLSREELYGDQQPNGGKQPNKASMSRVARHEERRVPHDDQPDDDRDFSELETDEKNPHLKKPSRRYNWKLMLTGVAILVVAAGGAFFMWNHGQATQAAARTNAEKIVDQVYTSSAQRDLRASASSSTLTELQNNIDNMKDSSEKTRLQKQHDTAAKMLTVRTSYQDLRNAKGLLKTDVTMDTITKGQQRLTTAGLTSSKPYFAKKYDKLFTTTGKTVKKVVSYDAAFQKLYNKKNKLKASTPSTTVGKVLANLKAYRNKSQLAANDYQKLITDRKKLAKANNASSSISSSSSYSYSEPESSSSSSYSTYSESSDDSSSSSTYSYSNDTDTSSATSSSSTPSYSYSANTDSSSTTNYGETSSTTTGGTASSTDGYSTTTSNN</sequence>
<reference evidence="3 4" key="1">
    <citation type="submission" date="2021-01" db="EMBL/GenBank/DDBJ databases">
        <title>High-quality draft genome sequence data of six Lactiplantibacillus plantarum subsp. argentoratensis strains isolated from various Greek sourdoughs.</title>
        <authorList>
            <person name="Syrokou M.K."/>
            <person name="Paramithiotis S."/>
            <person name="Skandamis P.N."/>
            <person name="Drosinos E.H."/>
            <person name="Bosnea L."/>
            <person name="Mataragas M."/>
        </authorList>
    </citation>
    <scope>NUCLEOTIDE SEQUENCE [LARGE SCALE GENOMIC DNA]</scope>
    <source>
        <strain evidence="3 4">LQC 2520</strain>
    </source>
</reference>
<feature type="compositionally biased region" description="Low complexity" evidence="1">
    <location>
        <begin position="170"/>
        <end position="196"/>
    </location>
</feature>
<feature type="region of interest" description="Disordered" evidence="1">
    <location>
        <begin position="634"/>
        <end position="732"/>
    </location>
</feature>
<dbReference type="RefSeq" id="WP_214417961.1">
    <property type="nucleotide sequence ID" value="NZ_JAEQMM010000003.1"/>
</dbReference>
<protein>
    <recommendedName>
        <fullName evidence="5">Serine-rich adhesin for platelets</fullName>
    </recommendedName>
</protein>
<feature type="compositionally biased region" description="Acidic residues" evidence="1">
    <location>
        <begin position="391"/>
        <end position="403"/>
    </location>
</feature>
<gene>
    <name evidence="3" type="ORF">JKL17_11685</name>
</gene>
<feature type="compositionally biased region" description="Polar residues" evidence="1">
    <location>
        <begin position="93"/>
        <end position="104"/>
    </location>
</feature>
<evidence type="ECO:0000256" key="1">
    <source>
        <dbReference type="SAM" id="MobiDB-lite"/>
    </source>
</evidence>
<dbReference type="EMBL" id="JAEQMM010000003">
    <property type="protein sequence ID" value="MBT1138774.1"/>
    <property type="molecule type" value="Genomic_DNA"/>
</dbReference>
<feature type="compositionally biased region" description="Basic and acidic residues" evidence="1">
    <location>
        <begin position="379"/>
        <end position="390"/>
    </location>
</feature>
<feature type="compositionally biased region" description="Low complexity" evidence="1">
    <location>
        <begin position="232"/>
        <end position="312"/>
    </location>
</feature>
<feature type="compositionally biased region" description="Polar residues" evidence="1">
    <location>
        <begin position="59"/>
        <end position="71"/>
    </location>
</feature>